<feature type="non-terminal residue" evidence="2">
    <location>
        <position position="1"/>
    </location>
</feature>
<feature type="compositionally biased region" description="Polar residues" evidence="1">
    <location>
        <begin position="51"/>
        <end position="67"/>
    </location>
</feature>
<name>A0A0B6YK53_9EUPU</name>
<feature type="non-terminal residue" evidence="2">
    <location>
        <position position="78"/>
    </location>
</feature>
<proteinExistence type="predicted"/>
<reference evidence="2" key="1">
    <citation type="submission" date="2014-12" db="EMBL/GenBank/DDBJ databases">
        <title>Insight into the proteome of Arion vulgaris.</title>
        <authorList>
            <person name="Aradska J."/>
            <person name="Bulat T."/>
            <person name="Smidak R."/>
            <person name="Sarate P."/>
            <person name="Gangsoo J."/>
            <person name="Sialana F."/>
            <person name="Bilban M."/>
            <person name="Lubec G."/>
        </authorList>
    </citation>
    <scope>NUCLEOTIDE SEQUENCE</scope>
    <source>
        <tissue evidence="2">Skin</tissue>
    </source>
</reference>
<feature type="compositionally biased region" description="Basic and acidic residues" evidence="1">
    <location>
        <begin position="69"/>
        <end position="78"/>
    </location>
</feature>
<dbReference type="AlphaFoldDB" id="A0A0B6YK53"/>
<protein>
    <submittedName>
        <fullName evidence="2">Uncharacterized protein</fullName>
    </submittedName>
</protein>
<feature type="region of interest" description="Disordered" evidence="1">
    <location>
        <begin position="51"/>
        <end position="78"/>
    </location>
</feature>
<dbReference type="EMBL" id="HACG01009702">
    <property type="protein sequence ID" value="CEK56567.1"/>
    <property type="molecule type" value="Transcribed_RNA"/>
</dbReference>
<gene>
    <name evidence="2" type="primary">ORF27958</name>
</gene>
<accession>A0A0B6YK53</accession>
<evidence type="ECO:0000313" key="2">
    <source>
        <dbReference type="EMBL" id="CEK56567.1"/>
    </source>
</evidence>
<evidence type="ECO:0000256" key="1">
    <source>
        <dbReference type="SAM" id="MobiDB-lite"/>
    </source>
</evidence>
<organism evidence="2">
    <name type="scientific">Arion vulgaris</name>
    <dbReference type="NCBI Taxonomy" id="1028688"/>
    <lineage>
        <taxon>Eukaryota</taxon>
        <taxon>Metazoa</taxon>
        <taxon>Spiralia</taxon>
        <taxon>Lophotrochozoa</taxon>
        <taxon>Mollusca</taxon>
        <taxon>Gastropoda</taxon>
        <taxon>Heterobranchia</taxon>
        <taxon>Euthyneura</taxon>
        <taxon>Panpulmonata</taxon>
        <taxon>Eupulmonata</taxon>
        <taxon>Stylommatophora</taxon>
        <taxon>Helicina</taxon>
        <taxon>Arionoidea</taxon>
        <taxon>Arionidae</taxon>
        <taxon>Arion</taxon>
    </lineage>
</organism>
<sequence>FMNMTIGTYMASGSGEVGSLNSRDKRPEFGMIVKSPPTVSPSESIFLSDETVNIPDQSRVRQSSSIGSGHEHSTLTLN</sequence>